<evidence type="ECO:0000256" key="3">
    <source>
        <dbReference type="ARBA" id="ARBA00022692"/>
    </source>
</evidence>
<organism evidence="13 14">
    <name type="scientific">Prymnesium parvum</name>
    <name type="common">Toxic golden alga</name>
    <dbReference type="NCBI Taxonomy" id="97485"/>
    <lineage>
        <taxon>Eukaryota</taxon>
        <taxon>Haptista</taxon>
        <taxon>Haptophyta</taxon>
        <taxon>Prymnesiophyceae</taxon>
        <taxon>Prymnesiales</taxon>
        <taxon>Prymnesiaceae</taxon>
        <taxon>Prymnesium</taxon>
    </lineage>
</organism>
<dbReference type="NCBIfam" id="TIGR00840">
    <property type="entry name" value="b_cpa1"/>
    <property type="match status" value="1"/>
</dbReference>
<keyword evidence="4 11" id="KW-1133">Transmembrane helix</keyword>
<dbReference type="InterPro" id="IPR004709">
    <property type="entry name" value="NaH_exchanger"/>
</dbReference>
<comment type="subcellular location">
    <subcellularLocation>
        <location evidence="1">Membrane</location>
        <topology evidence="1">Multi-pass membrane protein</topology>
    </subcellularLocation>
</comment>
<evidence type="ECO:0000256" key="5">
    <source>
        <dbReference type="ARBA" id="ARBA00023053"/>
    </source>
</evidence>
<feature type="transmembrane region" description="Helical" evidence="11">
    <location>
        <begin position="38"/>
        <end position="56"/>
    </location>
</feature>
<feature type="transmembrane region" description="Helical" evidence="11">
    <location>
        <begin position="328"/>
        <end position="353"/>
    </location>
</feature>
<evidence type="ECO:0000256" key="9">
    <source>
        <dbReference type="RuleBase" id="RU003722"/>
    </source>
</evidence>
<evidence type="ECO:0000256" key="1">
    <source>
        <dbReference type="ARBA" id="ARBA00004141"/>
    </source>
</evidence>
<dbReference type="PANTHER" id="PTHR10110:SF187">
    <property type="entry name" value="SODIUM_HYDROGEN EXCHANGER"/>
    <property type="match status" value="1"/>
</dbReference>
<comment type="caution">
    <text evidence="13">The sequence shown here is derived from an EMBL/GenBank/DDBJ whole genome shotgun (WGS) entry which is preliminary data.</text>
</comment>
<dbReference type="Gene3D" id="6.10.140.1330">
    <property type="match status" value="1"/>
</dbReference>
<feature type="transmembrane region" description="Helical" evidence="11">
    <location>
        <begin position="261"/>
        <end position="279"/>
    </location>
</feature>
<dbReference type="InterPro" id="IPR018422">
    <property type="entry name" value="Cation/H_exchanger_CPA1"/>
</dbReference>
<keyword evidence="5" id="KW-0915">Sodium</keyword>
<feature type="transmembrane region" description="Helical" evidence="11">
    <location>
        <begin position="97"/>
        <end position="116"/>
    </location>
</feature>
<feature type="transmembrane region" description="Helical" evidence="11">
    <location>
        <begin position="168"/>
        <end position="189"/>
    </location>
</feature>
<proteinExistence type="inferred from homology"/>
<evidence type="ECO:0000259" key="12">
    <source>
        <dbReference type="Pfam" id="PF00999"/>
    </source>
</evidence>
<feature type="transmembrane region" description="Helical" evidence="11">
    <location>
        <begin position="68"/>
        <end position="85"/>
    </location>
</feature>
<feature type="transmembrane region" description="Helical" evidence="11">
    <location>
        <begin position="209"/>
        <end position="231"/>
    </location>
</feature>
<dbReference type="Proteomes" id="UP001515480">
    <property type="component" value="Unassembled WGS sequence"/>
</dbReference>
<feature type="transmembrane region" description="Helical" evidence="11">
    <location>
        <begin position="299"/>
        <end position="316"/>
    </location>
</feature>
<evidence type="ECO:0000256" key="11">
    <source>
        <dbReference type="SAM" id="Phobius"/>
    </source>
</evidence>
<sequence length="689" mass="72592">MASGDVQALIFALLFVVCILGSHAVIHTGFTILPESSTAILIGVLFGLVHLWVSPPESRSELNFNPEIFFSVLLPPIIFDAGYSLKRRLFFRNITPILTLAVIGTVISTAVIAVILKLSAHWGWIDPTVITTHVSLLFAALISAVDPVGTLAVLSSREVNADQMMQSIIFGESVLNDAVAIVLFQTLLHVDNPSELGSVSSIASLALDFLKVSCASTAIGVGVALSLCLLLRRYQFDQVVHLEVSLVLGAAYIAYAIADELAYSGVLALFFCGVVLAHYNWHNLSHSAKLVTGHTSKTLAYIAETIVFAYLGVAASEPSVWRDCDWNFVALGILGCLISRALNIFPLAMGLNLVRSVQIPLRMQVLLWFAGLRGAIAFALAVYFPHSSANDSAPSVILSATLIIVLSTTLVLGGLTGPLVKCLRLEATDTRTHSVSQVEVPLVEGGAAVPPPHGRLMRAWKRADSVYFREWFGGNPRAVTAQRSAPSLPAGSGVWSRRVSSRVARIGAAEGGQSVCSWAWAAHGSYADPHRRRTSSAGSDEGGGGGGGGGGAAGMAHGAAVGGGWEGAVDEREVADEIFWMIRTNSRDPFVVPPGSMGGGLPREPSGCVAWGGARAAELGNVAANGTLEPARPVVGAVAYGPIEPHRPRSITPPLRHAASYPAPMAAIGEDGCSPGLEGRDQRGREASM</sequence>
<keyword evidence="8 9" id="KW-0739">Sodium transport</keyword>
<gene>
    <name evidence="13" type="ORF">AB1Y20_009373</name>
</gene>
<dbReference type="GO" id="GO:0015386">
    <property type="term" value="F:potassium:proton antiporter activity"/>
    <property type="evidence" value="ECO:0007669"/>
    <property type="project" value="TreeGrafter"/>
</dbReference>
<dbReference type="GO" id="GO:0098719">
    <property type="term" value="P:sodium ion import across plasma membrane"/>
    <property type="evidence" value="ECO:0007669"/>
    <property type="project" value="TreeGrafter"/>
</dbReference>
<dbReference type="GO" id="GO:0015385">
    <property type="term" value="F:sodium:proton antiporter activity"/>
    <property type="evidence" value="ECO:0007669"/>
    <property type="project" value="InterPro"/>
</dbReference>
<feature type="region of interest" description="Disordered" evidence="10">
    <location>
        <begin position="666"/>
        <end position="689"/>
    </location>
</feature>
<evidence type="ECO:0000256" key="7">
    <source>
        <dbReference type="ARBA" id="ARBA00023136"/>
    </source>
</evidence>
<dbReference type="InterPro" id="IPR006153">
    <property type="entry name" value="Cation/H_exchanger_TM"/>
</dbReference>
<evidence type="ECO:0000313" key="14">
    <source>
        <dbReference type="Proteomes" id="UP001515480"/>
    </source>
</evidence>
<keyword evidence="6 9" id="KW-0406">Ion transport</keyword>
<dbReference type="PANTHER" id="PTHR10110">
    <property type="entry name" value="SODIUM/HYDROGEN EXCHANGER"/>
    <property type="match status" value="1"/>
</dbReference>
<dbReference type="EMBL" id="JBGBPQ010000002">
    <property type="protein sequence ID" value="KAL1528002.1"/>
    <property type="molecule type" value="Genomic_DNA"/>
</dbReference>
<feature type="domain" description="Cation/H+ exchanger transmembrane" evidence="12">
    <location>
        <begin position="27"/>
        <end position="421"/>
    </location>
</feature>
<name>A0AB34K4C6_PRYPA</name>
<keyword evidence="3 9" id="KW-0812">Transmembrane</keyword>
<feature type="transmembrane region" description="Helical" evidence="11">
    <location>
        <begin position="6"/>
        <end position="26"/>
    </location>
</feature>
<feature type="compositionally biased region" description="Gly residues" evidence="10">
    <location>
        <begin position="540"/>
        <end position="551"/>
    </location>
</feature>
<feature type="compositionally biased region" description="Basic and acidic residues" evidence="10">
    <location>
        <begin position="678"/>
        <end position="689"/>
    </location>
</feature>
<dbReference type="GO" id="GO:0051453">
    <property type="term" value="P:regulation of intracellular pH"/>
    <property type="evidence" value="ECO:0007669"/>
    <property type="project" value="TreeGrafter"/>
</dbReference>
<protein>
    <recommendedName>
        <fullName evidence="9">Sodium/hydrogen exchanger</fullName>
    </recommendedName>
</protein>
<reference evidence="13 14" key="1">
    <citation type="journal article" date="2024" name="Science">
        <title>Giant polyketide synthase enzymes in the biosynthesis of giant marine polyether toxins.</title>
        <authorList>
            <person name="Fallon T.R."/>
            <person name="Shende V.V."/>
            <person name="Wierzbicki I.H."/>
            <person name="Pendleton A.L."/>
            <person name="Watervoot N.F."/>
            <person name="Auber R.P."/>
            <person name="Gonzalez D.J."/>
            <person name="Wisecaver J.H."/>
            <person name="Moore B.S."/>
        </authorList>
    </citation>
    <scope>NUCLEOTIDE SEQUENCE [LARGE SCALE GENOMIC DNA]</scope>
    <source>
        <strain evidence="13 14">12B1</strain>
    </source>
</reference>
<evidence type="ECO:0000256" key="2">
    <source>
        <dbReference type="ARBA" id="ARBA00022448"/>
    </source>
</evidence>
<accession>A0AB34K4C6</accession>
<dbReference type="PRINTS" id="PR01084">
    <property type="entry name" value="NAHEXCHNGR"/>
</dbReference>
<feature type="transmembrane region" description="Helical" evidence="11">
    <location>
        <begin position="365"/>
        <end position="384"/>
    </location>
</feature>
<evidence type="ECO:0000256" key="4">
    <source>
        <dbReference type="ARBA" id="ARBA00022989"/>
    </source>
</evidence>
<feature type="transmembrane region" description="Helical" evidence="11">
    <location>
        <begin position="396"/>
        <end position="415"/>
    </location>
</feature>
<dbReference type="GO" id="GO:0005886">
    <property type="term" value="C:plasma membrane"/>
    <property type="evidence" value="ECO:0007669"/>
    <property type="project" value="TreeGrafter"/>
</dbReference>
<keyword evidence="7 11" id="KW-0472">Membrane</keyword>
<keyword evidence="2 9" id="KW-0813">Transport</keyword>
<evidence type="ECO:0000256" key="10">
    <source>
        <dbReference type="SAM" id="MobiDB-lite"/>
    </source>
</evidence>
<comment type="similarity">
    <text evidence="9">Belongs to the monovalent cation:proton antiporter 1 (CPA1) transporter (TC 2.A.36) family.</text>
</comment>
<feature type="region of interest" description="Disordered" evidence="10">
    <location>
        <begin position="528"/>
        <end position="551"/>
    </location>
</feature>
<keyword evidence="9" id="KW-0050">Antiport</keyword>
<evidence type="ECO:0000256" key="6">
    <source>
        <dbReference type="ARBA" id="ARBA00023065"/>
    </source>
</evidence>
<dbReference type="Pfam" id="PF00999">
    <property type="entry name" value="Na_H_Exchanger"/>
    <property type="match status" value="1"/>
</dbReference>
<evidence type="ECO:0000256" key="8">
    <source>
        <dbReference type="ARBA" id="ARBA00023201"/>
    </source>
</evidence>
<keyword evidence="14" id="KW-1185">Reference proteome</keyword>
<feature type="transmembrane region" description="Helical" evidence="11">
    <location>
        <begin position="136"/>
        <end position="156"/>
    </location>
</feature>
<dbReference type="AlphaFoldDB" id="A0AB34K4C6"/>
<evidence type="ECO:0000313" key="13">
    <source>
        <dbReference type="EMBL" id="KAL1528002.1"/>
    </source>
</evidence>